<evidence type="ECO:0000313" key="4">
    <source>
        <dbReference type="EMBL" id="MBW3468234.1"/>
    </source>
</evidence>
<accession>A0A951MCT0</accession>
<feature type="domain" description="Sulfatase N-terminal" evidence="3">
    <location>
        <begin position="31"/>
        <end position="340"/>
    </location>
</feature>
<keyword evidence="2" id="KW-0378">Hydrolase</keyword>
<organism evidence="4 5">
    <name type="scientific">Arthrospiribacter ruber</name>
    <dbReference type="NCBI Taxonomy" id="2487934"/>
    <lineage>
        <taxon>Bacteria</taxon>
        <taxon>Pseudomonadati</taxon>
        <taxon>Bacteroidota</taxon>
        <taxon>Cytophagia</taxon>
        <taxon>Cytophagales</taxon>
        <taxon>Cyclobacteriaceae</taxon>
        <taxon>Arthrospiribacter</taxon>
    </lineage>
</organism>
<dbReference type="GO" id="GO:0004065">
    <property type="term" value="F:arylsulfatase activity"/>
    <property type="evidence" value="ECO:0007669"/>
    <property type="project" value="TreeGrafter"/>
</dbReference>
<dbReference type="InterPro" id="IPR050738">
    <property type="entry name" value="Sulfatase"/>
</dbReference>
<dbReference type="PANTHER" id="PTHR42693:SF53">
    <property type="entry name" value="ENDO-4-O-SULFATASE"/>
    <property type="match status" value="1"/>
</dbReference>
<keyword evidence="5" id="KW-1185">Reference proteome</keyword>
<dbReference type="InterPro" id="IPR000917">
    <property type="entry name" value="Sulfatase_N"/>
</dbReference>
<evidence type="ECO:0000313" key="5">
    <source>
        <dbReference type="Proteomes" id="UP000727490"/>
    </source>
</evidence>
<name>A0A951MCT0_9BACT</name>
<comment type="similarity">
    <text evidence="1">Belongs to the sulfatase family.</text>
</comment>
<proteinExistence type="inferred from homology"/>
<comment type="caution">
    <text evidence="4">The sequence shown here is derived from an EMBL/GenBank/DDBJ whole genome shotgun (WGS) entry which is preliminary data.</text>
</comment>
<reference evidence="4 5" key="1">
    <citation type="journal article" date="2020" name="Syst. Appl. Microbiol.">
        <title>Arthrospiribacter ruber gen. nov., sp. nov., a novel bacterium isolated from Arthrospira cultures.</title>
        <authorList>
            <person name="Waleron M."/>
            <person name="Misztak A."/>
            <person name="Waleron M.M."/>
            <person name="Furmaniak M."/>
            <person name="Mrozik A."/>
            <person name="Waleron K."/>
        </authorList>
    </citation>
    <scope>NUCLEOTIDE SEQUENCE [LARGE SCALE GENOMIC DNA]</scope>
    <source>
        <strain evidence="4 5">DPMB0001</strain>
    </source>
</reference>
<gene>
    <name evidence="4" type="ORF">EGN73_10465</name>
</gene>
<dbReference type="EMBL" id="RPHB01000004">
    <property type="protein sequence ID" value="MBW3468234.1"/>
    <property type="molecule type" value="Genomic_DNA"/>
</dbReference>
<dbReference type="Pfam" id="PF00884">
    <property type="entry name" value="Sulfatase"/>
    <property type="match status" value="1"/>
</dbReference>
<evidence type="ECO:0000256" key="1">
    <source>
        <dbReference type="ARBA" id="ARBA00008779"/>
    </source>
</evidence>
<sequence>MKYKQTILLIYFSILITCNVKEESSELETLPNIVLIYTDDQGYNDLGVYGSPDILTPNLDQLAQEGMRFTNFYVAQAVCSASRAALLTGTYPNRIGIHGALDHSSRHGLNPEEVTIAKMLKPKGYQTAIFGKWHLGHYPEFLPTNHGFDEFFGIPYSNDMWPYHPETKDYYPPLPLYENEKVVDTLHTDQSMLTTWLTERAISFIEKNREKPFFLYLPHPMPHVPLFVSEKFEGKSERGLYGDVIMELDWSVGEIVKSIREKGLEENTLIIFLSDNGPWLSYSLHAGSAYPLKEGKGTSWDGGVKVPAIFKWPGKIPAQSVQKHPAMNIDILPTIAAVTGAGLPENHIDGMEITSMWKNTASKSPQEAYFIYYNRNDLQAVLMDEWKLVLPHSYRSLKEGQSPREDGMPLKYEMRELSKPELYHIAKDQSESTNVIEDYPDIYQKMLDLAEHARKDLGDALTEKEGVNLRKPGTID</sequence>
<dbReference type="PANTHER" id="PTHR42693">
    <property type="entry name" value="ARYLSULFATASE FAMILY MEMBER"/>
    <property type="match status" value="1"/>
</dbReference>
<protein>
    <submittedName>
        <fullName evidence="4">Arylsulfatase</fullName>
    </submittedName>
</protein>
<evidence type="ECO:0000256" key="2">
    <source>
        <dbReference type="ARBA" id="ARBA00022801"/>
    </source>
</evidence>
<evidence type="ECO:0000259" key="3">
    <source>
        <dbReference type="Pfam" id="PF00884"/>
    </source>
</evidence>
<dbReference type="CDD" id="cd16026">
    <property type="entry name" value="GALNS_like"/>
    <property type="match status" value="1"/>
</dbReference>
<dbReference type="Proteomes" id="UP000727490">
    <property type="component" value="Unassembled WGS sequence"/>
</dbReference>
<dbReference type="AlphaFoldDB" id="A0A951MCT0"/>
<dbReference type="RefSeq" id="WP_219289210.1">
    <property type="nucleotide sequence ID" value="NZ_RPHB01000004.1"/>
</dbReference>